<gene>
    <name evidence="5" type="ORF">R1flu_004970</name>
</gene>
<dbReference type="InterPro" id="IPR055066">
    <property type="entry name" value="AASDHPPT_N"/>
</dbReference>
<protein>
    <recommendedName>
        <fullName evidence="1">holo-[acyl-carrier-protein] synthase</fullName>
        <ecNumber evidence="1">2.7.8.7</ecNumber>
    </recommendedName>
</protein>
<organism evidence="5 6">
    <name type="scientific">Riccia fluitans</name>
    <dbReference type="NCBI Taxonomy" id="41844"/>
    <lineage>
        <taxon>Eukaryota</taxon>
        <taxon>Viridiplantae</taxon>
        <taxon>Streptophyta</taxon>
        <taxon>Embryophyta</taxon>
        <taxon>Marchantiophyta</taxon>
        <taxon>Marchantiopsida</taxon>
        <taxon>Marchantiidae</taxon>
        <taxon>Marchantiales</taxon>
        <taxon>Ricciaceae</taxon>
        <taxon>Riccia</taxon>
    </lineage>
</organism>
<evidence type="ECO:0000256" key="2">
    <source>
        <dbReference type="ARBA" id="ARBA00022679"/>
    </source>
</evidence>
<evidence type="ECO:0000256" key="1">
    <source>
        <dbReference type="ARBA" id="ARBA00013172"/>
    </source>
</evidence>
<dbReference type="PANTHER" id="PTHR12215:SF10">
    <property type="entry name" value="L-AMINOADIPATE-SEMIALDEHYDE DEHYDROGENASE-PHOSPHOPANTETHEINYL TRANSFERASE"/>
    <property type="match status" value="1"/>
</dbReference>
<dbReference type="GO" id="GO:0008897">
    <property type="term" value="F:holo-[acyl-carrier-protein] synthase activity"/>
    <property type="evidence" value="ECO:0007669"/>
    <property type="project" value="UniProtKB-EC"/>
</dbReference>
<comment type="caution">
    <text evidence="5">The sequence shown here is derived from an EMBL/GenBank/DDBJ whole genome shotgun (WGS) entry which is preliminary data.</text>
</comment>
<dbReference type="EC" id="2.7.8.7" evidence="1"/>
<evidence type="ECO:0000259" key="3">
    <source>
        <dbReference type="Pfam" id="PF01648"/>
    </source>
</evidence>
<dbReference type="Pfam" id="PF22624">
    <property type="entry name" value="AASDHPPT_N"/>
    <property type="match status" value="1"/>
</dbReference>
<dbReference type="InterPro" id="IPR037143">
    <property type="entry name" value="4-PPantetheinyl_Trfase_dom_sf"/>
</dbReference>
<dbReference type="PANTHER" id="PTHR12215">
    <property type="entry name" value="PHOSPHOPANTETHEINE TRANSFERASE"/>
    <property type="match status" value="1"/>
</dbReference>
<dbReference type="FunFam" id="3.90.470.20:FF:000003">
    <property type="entry name" value="L-aminoadipate-semialdehyde dehydrogenase-phosphopantetheinyl transferase"/>
    <property type="match status" value="1"/>
</dbReference>
<dbReference type="Pfam" id="PF01648">
    <property type="entry name" value="ACPS"/>
    <property type="match status" value="1"/>
</dbReference>
<dbReference type="Gene3D" id="3.90.470.20">
    <property type="entry name" value="4'-phosphopantetheinyl transferase domain"/>
    <property type="match status" value="2"/>
</dbReference>
<dbReference type="InterPro" id="IPR008278">
    <property type="entry name" value="4-PPantetheinyl_Trfase_dom"/>
</dbReference>
<name>A0ABD1YRU8_9MARC</name>
<reference evidence="5 6" key="1">
    <citation type="submission" date="2024-09" db="EMBL/GenBank/DDBJ databases">
        <title>Chromosome-scale assembly of Riccia fluitans.</title>
        <authorList>
            <person name="Paukszto L."/>
            <person name="Sawicki J."/>
            <person name="Karawczyk K."/>
            <person name="Piernik-Szablinska J."/>
            <person name="Szczecinska M."/>
            <person name="Mazdziarz M."/>
        </authorList>
    </citation>
    <scope>NUCLEOTIDE SEQUENCE [LARGE SCALE GENOMIC DNA]</scope>
    <source>
        <strain evidence="5">Rf_01</strain>
        <tissue evidence="5">Aerial parts of the thallus</tissue>
    </source>
</reference>
<feature type="domain" description="4'-phosphopantetheinyl transferase N-terminal" evidence="4">
    <location>
        <begin position="54"/>
        <end position="152"/>
    </location>
</feature>
<dbReference type="EMBL" id="JBHFFA010000003">
    <property type="protein sequence ID" value="KAL2633491.1"/>
    <property type="molecule type" value="Genomic_DNA"/>
</dbReference>
<sequence length="325" mass="37263">MSSLYQGILSAAISDQDGLSWERCWQFLMDGFTGRGKRIFMDRGVVRWAVNSGAWNPSESQFSAFLDLLPASDRPQVLRYFKFEDRKKALVSRLLQRKLIRSRFNIDYHDVNIERTIEGKPYLANSIDGSEFPSFNFNVSHHGKFVVLASEPLCIVGVDVMNHEMVRKEEPATFFKAFQNCFTKLEWDMLWSAGPAPGPLYEQFYRLWCLKEAYIKAVGIGLGFDLLRAEFFYPTGDIWSDIAQLRIDSREKQKWRFSLHKLDGHSVCVAKGPPDDATESFRKTLKVTSIDTASLLVALEAPEKQFDLLEVSDLVPEKHELLESL</sequence>
<dbReference type="InterPro" id="IPR050559">
    <property type="entry name" value="P-Pant_transferase_sf"/>
</dbReference>
<keyword evidence="2" id="KW-0808">Transferase</keyword>
<proteinExistence type="predicted"/>
<evidence type="ECO:0000313" key="5">
    <source>
        <dbReference type="EMBL" id="KAL2633491.1"/>
    </source>
</evidence>
<evidence type="ECO:0000313" key="6">
    <source>
        <dbReference type="Proteomes" id="UP001605036"/>
    </source>
</evidence>
<accession>A0ABD1YRU8</accession>
<evidence type="ECO:0000259" key="4">
    <source>
        <dbReference type="Pfam" id="PF22624"/>
    </source>
</evidence>
<feature type="domain" description="4'-phosphopantetheinyl transferase" evidence="3">
    <location>
        <begin position="156"/>
        <end position="269"/>
    </location>
</feature>
<keyword evidence="6" id="KW-1185">Reference proteome</keyword>
<dbReference type="AlphaFoldDB" id="A0ABD1YRU8"/>
<dbReference type="SUPFAM" id="SSF56214">
    <property type="entry name" value="4'-phosphopantetheinyl transferase"/>
    <property type="match status" value="2"/>
</dbReference>
<dbReference type="Proteomes" id="UP001605036">
    <property type="component" value="Unassembled WGS sequence"/>
</dbReference>